<dbReference type="Pfam" id="PF09957">
    <property type="entry name" value="VapB_antitoxin"/>
    <property type="match status" value="1"/>
</dbReference>
<dbReference type="InterPro" id="IPR013321">
    <property type="entry name" value="Arc_rbn_hlx_hlx"/>
</dbReference>
<protein>
    <submittedName>
        <fullName evidence="1">Type II toxin-antitoxin system VapB family antitoxin</fullName>
    </submittedName>
</protein>
<dbReference type="InterPro" id="IPR019239">
    <property type="entry name" value="VapB_antitoxin"/>
</dbReference>
<reference evidence="1 2" key="1">
    <citation type="submission" date="2024-02" db="EMBL/GenBank/DDBJ databases">
        <authorList>
            <person name="Saticioglu I.B."/>
        </authorList>
    </citation>
    <scope>NUCLEOTIDE SEQUENCE [LARGE SCALE GENOMIC DNA]</scope>
    <source>
        <strain evidence="1 2">Mu-80</strain>
    </source>
</reference>
<comment type="caution">
    <text evidence="1">The sequence shown here is derived from an EMBL/GenBank/DDBJ whole genome shotgun (WGS) entry which is preliminary data.</text>
</comment>
<dbReference type="EMBL" id="JBBDGM010000005">
    <property type="protein sequence ID" value="MEJ1088194.1"/>
    <property type="molecule type" value="Genomic_DNA"/>
</dbReference>
<gene>
    <name evidence="1" type="ORF">WDU99_07675</name>
</gene>
<dbReference type="SUPFAM" id="SSF47598">
    <property type="entry name" value="Ribbon-helix-helix"/>
    <property type="match status" value="1"/>
</dbReference>
<sequence>MRTTVNIDDDLLAKIKVIAATKHAALGDIVDDALREYLAERAKPVADFSWADVAIEVPGDQGMRPGINWRSNSAMLDAMEDL</sequence>
<organism evidence="1 2">
    <name type="scientific">Microbacterium bandirmense</name>
    <dbReference type="NCBI Taxonomy" id="3122050"/>
    <lineage>
        <taxon>Bacteria</taxon>
        <taxon>Bacillati</taxon>
        <taxon>Actinomycetota</taxon>
        <taxon>Actinomycetes</taxon>
        <taxon>Micrococcales</taxon>
        <taxon>Microbacteriaceae</taxon>
        <taxon>Microbacterium</taxon>
    </lineage>
</organism>
<proteinExistence type="predicted"/>
<dbReference type="Proteomes" id="UP001371224">
    <property type="component" value="Unassembled WGS sequence"/>
</dbReference>
<keyword evidence="2" id="KW-1185">Reference proteome</keyword>
<dbReference type="RefSeq" id="WP_337331860.1">
    <property type="nucleotide sequence ID" value="NZ_JBBDGM010000005.1"/>
</dbReference>
<name>A0ABU8LA68_9MICO</name>
<dbReference type="InterPro" id="IPR010985">
    <property type="entry name" value="Ribbon_hlx_hlx"/>
</dbReference>
<dbReference type="Gene3D" id="1.10.1220.10">
    <property type="entry name" value="Met repressor-like"/>
    <property type="match status" value="1"/>
</dbReference>
<accession>A0ABU8LA68</accession>
<evidence type="ECO:0000313" key="1">
    <source>
        <dbReference type="EMBL" id="MEJ1088194.1"/>
    </source>
</evidence>
<evidence type="ECO:0000313" key="2">
    <source>
        <dbReference type="Proteomes" id="UP001371224"/>
    </source>
</evidence>